<sequence length="233" mass="25549">MSRLDLGVWKDIEIVRGTPILSEIESQKQLRVFSGSVSAKRSSMMKSAPFATALLLSFQAIAAPSTQPAGWTSLSVTTRQDTVFCRRFPDTISSDNLGLRVFAGNANVELTCWTKAAIDGPAGRVNQNGLWIKTSLGCYVKWCRYQSSPHFVGTLQSQYKREDCYSCPSLDCPSQNLGIGPLLDLDCSTEGTVVGGNNFWYKQVDENCFYPSRVFANTGFMGTKPQACLKPAS</sequence>
<reference evidence="1 2" key="1">
    <citation type="submission" date="2019-04" db="EMBL/GenBank/DDBJ databases">
        <title>High contiguity whole genome sequence and gene annotation resource for two Venturia nashicola isolates.</title>
        <authorList>
            <person name="Prokchorchik M."/>
            <person name="Won K."/>
            <person name="Lee Y."/>
            <person name="Choi E.D."/>
            <person name="Segonzac C."/>
            <person name="Sohn K.H."/>
        </authorList>
    </citation>
    <scope>NUCLEOTIDE SEQUENCE [LARGE SCALE GENOMIC DNA]</scope>
    <source>
        <strain evidence="1 2">PRI2</strain>
    </source>
</reference>
<evidence type="ECO:0000313" key="2">
    <source>
        <dbReference type="Proteomes" id="UP000298493"/>
    </source>
</evidence>
<protein>
    <submittedName>
        <fullName evidence="1">Uncharacterized protein</fullName>
    </submittedName>
</protein>
<dbReference type="Proteomes" id="UP000298493">
    <property type="component" value="Unassembled WGS sequence"/>
</dbReference>
<dbReference type="EMBL" id="SNSC02000010">
    <property type="protein sequence ID" value="TID20723.1"/>
    <property type="molecule type" value="Genomic_DNA"/>
</dbReference>
<evidence type="ECO:0000313" key="1">
    <source>
        <dbReference type="EMBL" id="TID20723.1"/>
    </source>
</evidence>
<organism evidence="1 2">
    <name type="scientific">Venturia nashicola</name>
    <dbReference type="NCBI Taxonomy" id="86259"/>
    <lineage>
        <taxon>Eukaryota</taxon>
        <taxon>Fungi</taxon>
        <taxon>Dikarya</taxon>
        <taxon>Ascomycota</taxon>
        <taxon>Pezizomycotina</taxon>
        <taxon>Dothideomycetes</taxon>
        <taxon>Pleosporomycetidae</taxon>
        <taxon>Venturiales</taxon>
        <taxon>Venturiaceae</taxon>
        <taxon>Venturia</taxon>
    </lineage>
</organism>
<name>A0A4Z1NX53_9PEZI</name>
<comment type="caution">
    <text evidence="1">The sequence shown here is derived from an EMBL/GenBank/DDBJ whole genome shotgun (WGS) entry which is preliminary data.</text>
</comment>
<proteinExistence type="predicted"/>
<keyword evidence="2" id="KW-1185">Reference proteome</keyword>
<dbReference type="AlphaFoldDB" id="A0A4Z1NX53"/>
<gene>
    <name evidence="1" type="ORF">E6O75_ATG05487</name>
</gene>
<accession>A0A4Z1NX53</accession>